<gene>
    <name evidence="1" type="ORF">BDV33DRAFT_181659</name>
</gene>
<evidence type="ECO:0000313" key="2">
    <source>
        <dbReference type="Proteomes" id="UP000326799"/>
    </source>
</evidence>
<protein>
    <submittedName>
        <fullName evidence="1">Uncharacterized protein</fullName>
    </submittedName>
</protein>
<dbReference type="AlphaFoldDB" id="A0A5N6EF40"/>
<sequence>MDELGLQLVRLLDKHWASVTAKHFCSMEDGRLGWVPRRAQPDDLICVFDGATVPYVLRPRAKGYEGVFSFAYWRRLLARYLLSRPKRRRTNGLYASG</sequence>
<proteinExistence type="predicted"/>
<dbReference type="EMBL" id="ML733516">
    <property type="protein sequence ID" value="KAB8214970.1"/>
    <property type="molecule type" value="Genomic_DNA"/>
</dbReference>
<evidence type="ECO:0000313" key="1">
    <source>
        <dbReference type="EMBL" id="KAB8214970.1"/>
    </source>
</evidence>
<reference evidence="1 2" key="1">
    <citation type="submission" date="2019-04" db="EMBL/GenBank/DDBJ databases">
        <title>Fungal friends and foes A comparative genomics study of 23 Aspergillus species from section Flavi.</title>
        <authorList>
            <consortium name="DOE Joint Genome Institute"/>
            <person name="Kjaerbolling I."/>
            <person name="Vesth T.C."/>
            <person name="Frisvad J.C."/>
            <person name="Nybo J.L."/>
            <person name="Theobald S."/>
            <person name="Kildgaard S."/>
            <person name="Petersen T.I."/>
            <person name="Kuo A."/>
            <person name="Sato A."/>
            <person name="Lyhne E.K."/>
            <person name="Kogle M.E."/>
            <person name="Wiebenga A."/>
            <person name="Kun R.S."/>
            <person name="Lubbers R.J."/>
            <person name="Makela M.R."/>
            <person name="Barry K."/>
            <person name="Chovatia M."/>
            <person name="Clum A."/>
            <person name="Daum C."/>
            <person name="Haridas S."/>
            <person name="He G."/>
            <person name="LaButti K."/>
            <person name="Lipzen A."/>
            <person name="Mondo S."/>
            <person name="Pangilinan J."/>
            <person name="Riley R."/>
            <person name="Salamov A."/>
            <person name="Simmons B.A."/>
            <person name="Magnuson J.K."/>
            <person name="Henrissat B."/>
            <person name="Mortensen U.H."/>
            <person name="Larsen T.O."/>
            <person name="De vries R.P."/>
            <person name="Grigoriev I.V."/>
            <person name="Machida M."/>
            <person name="Baker S.E."/>
            <person name="Andersen M.R."/>
        </authorList>
    </citation>
    <scope>NUCLEOTIDE SEQUENCE [LARGE SCALE GENOMIC DNA]</scope>
    <source>
        <strain evidence="1 2">CBS 126849</strain>
    </source>
</reference>
<organism evidence="1 2">
    <name type="scientific">Aspergillus novoparasiticus</name>
    <dbReference type="NCBI Taxonomy" id="986946"/>
    <lineage>
        <taxon>Eukaryota</taxon>
        <taxon>Fungi</taxon>
        <taxon>Dikarya</taxon>
        <taxon>Ascomycota</taxon>
        <taxon>Pezizomycotina</taxon>
        <taxon>Eurotiomycetes</taxon>
        <taxon>Eurotiomycetidae</taxon>
        <taxon>Eurotiales</taxon>
        <taxon>Aspergillaceae</taxon>
        <taxon>Aspergillus</taxon>
        <taxon>Aspergillus subgen. Circumdati</taxon>
    </lineage>
</organism>
<keyword evidence="2" id="KW-1185">Reference proteome</keyword>
<dbReference type="Pfam" id="PF26639">
    <property type="entry name" value="Het-6_barrel"/>
    <property type="match status" value="1"/>
</dbReference>
<dbReference type="Proteomes" id="UP000326799">
    <property type="component" value="Unassembled WGS sequence"/>
</dbReference>
<accession>A0A5N6EF40</accession>
<name>A0A5N6EF40_9EURO</name>